<dbReference type="PANTHER" id="PTHR47755:SF1">
    <property type="entry name" value="CELL DIVISION PROTEIN FTSX"/>
    <property type="match status" value="1"/>
</dbReference>
<proteinExistence type="inferred from homology"/>
<dbReference type="InterPro" id="IPR047590">
    <property type="entry name" value="FtsX_proteobact-type"/>
</dbReference>
<dbReference type="Pfam" id="PF02687">
    <property type="entry name" value="FtsX"/>
    <property type="match status" value="1"/>
</dbReference>
<feature type="transmembrane region" description="Helical" evidence="13">
    <location>
        <begin position="177"/>
        <end position="200"/>
    </location>
</feature>
<dbReference type="Proteomes" id="UP000092952">
    <property type="component" value="Chromosome"/>
</dbReference>
<dbReference type="GO" id="GO:0032153">
    <property type="term" value="C:cell division site"/>
    <property type="evidence" value="ECO:0007669"/>
    <property type="project" value="TreeGrafter"/>
</dbReference>
<dbReference type="Gene3D" id="3.30.70.3040">
    <property type="match status" value="1"/>
</dbReference>
<protein>
    <recommendedName>
        <fullName evidence="4 12">Cell division protein FtsX</fullName>
    </recommendedName>
</protein>
<evidence type="ECO:0000256" key="3">
    <source>
        <dbReference type="ARBA" id="ARBA00011160"/>
    </source>
</evidence>
<comment type="similarity">
    <text evidence="2 12">Belongs to the ABC-4 integral membrane protein family. FtsX subfamily.</text>
</comment>
<keyword evidence="10 12" id="KW-0472">Membrane</keyword>
<evidence type="ECO:0000259" key="14">
    <source>
        <dbReference type="Pfam" id="PF02687"/>
    </source>
</evidence>
<evidence type="ECO:0000256" key="7">
    <source>
        <dbReference type="ARBA" id="ARBA00022618"/>
    </source>
</evidence>
<dbReference type="PIRSF" id="PIRSF003097">
    <property type="entry name" value="FtsX"/>
    <property type="match status" value="1"/>
</dbReference>
<dbReference type="GO" id="GO:0005886">
    <property type="term" value="C:plasma membrane"/>
    <property type="evidence" value="ECO:0007669"/>
    <property type="project" value="UniProtKB-SubCell"/>
</dbReference>
<evidence type="ECO:0000256" key="6">
    <source>
        <dbReference type="ARBA" id="ARBA00022519"/>
    </source>
</evidence>
<accession>A0A1B1YS90</accession>
<comment type="subunit">
    <text evidence="3">Forms a membrane-associated complex with FtsE.</text>
</comment>
<dbReference type="PANTHER" id="PTHR47755">
    <property type="entry name" value="CELL DIVISION PROTEIN FTSX"/>
    <property type="match status" value="1"/>
</dbReference>
<keyword evidence="17" id="KW-1185">Reference proteome</keyword>
<comment type="function">
    <text evidence="12">Part of the ABC transporter FtsEX involved in cellular division.</text>
</comment>
<keyword evidence="8 13" id="KW-0812">Transmembrane</keyword>
<keyword evidence="6 12" id="KW-0997">Cell inner membrane</keyword>
<dbReference type="KEGG" id="gbi:PG2T_05415"/>
<dbReference type="InterPro" id="IPR040690">
    <property type="entry name" value="FtsX_ECD"/>
</dbReference>
<dbReference type="EMBL" id="CP014671">
    <property type="protein sequence ID" value="ANX03688.1"/>
    <property type="molecule type" value="Genomic_DNA"/>
</dbReference>
<evidence type="ECO:0000313" key="17">
    <source>
        <dbReference type="Proteomes" id="UP000092952"/>
    </source>
</evidence>
<evidence type="ECO:0000256" key="2">
    <source>
        <dbReference type="ARBA" id="ARBA00007379"/>
    </source>
</evidence>
<feature type="transmembrane region" description="Helical" evidence="13">
    <location>
        <begin position="224"/>
        <end position="251"/>
    </location>
</feature>
<dbReference type="GO" id="GO:0051301">
    <property type="term" value="P:cell division"/>
    <property type="evidence" value="ECO:0007669"/>
    <property type="project" value="UniProtKB-KW"/>
</dbReference>
<evidence type="ECO:0000256" key="10">
    <source>
        <dbReference type="ARBA" id="ARBA00023136"/>
    </source>
</evidence>
<dbReference type="FunCoup" id="A0A1B1YS90">
    <property type="interactions" value="158"/>
</dbReference>
<evidence type="ECO:0000313" key="16">
    <source>
        <dbReference type="EMBL" id="ANX03688.1"/>
    </source>
</evidence>
<dbReference type="RefSeq" id="WP_068803261.1">
    <property type="nucleotide sequence ID" value="NZ_CP014671.1"/>
</dbReference>
<evidence type="ECO:0000256" key="11">
    <source>
        <dbReference type="ARBA" id="ARBA00023306"/>
    </source>
</evidence>
<feature type="transmembrane region" description="Helical" evidence="13">
    <location>
        <begin position="271"/>
        <end position="294"/>
    </location>
</feature>
<dbReference type="InterPro" id="IPR004513">
    <property type="entry name" value="FtsX"/>
</dbReference>
<keyword evidence="11 12" id="KW-0131">Cell cycle</keyword>
<feature type="transmembrane region" description="Helical" evidence="13">
    <location>
        <begin position="27"/>
        <end position="47"/>
    </location>
</feature>
<evidence type="ECO:0000256" key="5">
    <source>
        <dbReference type="ARBA" id="ARBA00022475"/>
    </source>
</evidence>
<dbReference type="NCBIfam" id="TIGR00439">
    <property type="entry name" value="FtsX_Gneg"/>
    <property type="match status" value="1"/>
</dbReference>
<dbReference type="STRING" id="1810504.PG2T_05415"/>
<evidence type="ECO:0000256" key="13">
    <source>
        <dbReference type="SAM" id="Phobius"/>
    </source>
</evidence>
<evidence type="ECO:0000256" key="8">
    <source>
        <dbReference type="ARBA" id="ARBA00022692"/>
    </source>
</evidence>
<evidence type="ECO:0000259" key="15">
    <source>
        <dbReference type="Pfam" id="PF18075"/>
    </source>
</evidence>
<dbReference type="OrthoDB" id="9813411at2"/>
<dbReference type="Pfam" id="PF18075">
    <property type="entry name" value="FtsX_ECD"/>
    <property type="match status" value="1"/>
</dbReference>
<sequence length="304" mass="31957">MPRYLERHLQALIGSLGQLYRQRMNTLLTALVIGVSLALPASLLLGLTTLRQATAAWDGDARLTAYLKADLPDAEASALAGKLRKDLAGQADVTLIDRAQALAEFERSSGLGEALALLGENPLPAALVVTPQAPADEATLARLAERLHALPQVDDVQSDLDWVRRLNALLELGKRTLWAFAGLLGAGVVLVTGNTIRLAIFNRRAEIEITKLIGGTDAFIRRPFLYWGLLQGLTGGLVAVLLLVAVNAGLAGPVRTLAGLYGSALRLATPGLFGSLGLLLLGGGLGLAGAALAVGRHLREIEPT</sequence>
<name>A0A1B1YS90_9GAMM</name>
<organism evidence="16 17">
    <name type="scientific">Immundisolibacter cernigliae</name>
    <dbReference type="NCBI Taxonomy" id="1810504"/>
    <lineage>
        <taxon>Bacteria</taxon>
        <taxon>Pseudomonadati</taxon>
        <taxon>Pseudomonadota</taxon>
        <taxon>Gammaproteobacteria</taxon>
        <taxon>Immundisolibacterales</taxon>
        <taxon>Immundisolibacteraceae</taxon>
        <taxon>Immundisolibacter</taxon>
    </lineage>
</organism>
<comment type="subcellular location">
    <subcellularLocation>
        <location evidence="1">Cell inner membrane</location>
        <topology evidence="1">Multi-pass membrane protein</topology>
    </subcellularLocation>
</comment>
<feature type="domain" description="FtsX extracellular" evidence="15">
    <location>
        <begin position="63"/>
        <end position="156"/>
    </location>
</feature>
<evidence type="ECO:0000256" key="9">
    <source>
        <dbReference type="ARBA" id="ARBA00022989"/>
    </source>
</evidence>
<evidence type="ECO:0000256" key="1">
    <source>
        <dbReference type="ARBA" id="ARBA00004429"/>
    </source>
</evidence>
<reference evidence="17" key="1">
    <citation type="submission" date="2016-03" db="EMBL/GenBank/DDBJ databases">
        <title>Complete genome sequence of Solimmundus cernigliae, representing a novel lineage of polycyclic aromatic hydrocarbon degraders within the Gammaproteobacteria.</title>
        <authorList>
            <person name="Singleton D.R."/>
            <person name="Dickey A.N."/>
            <person name="Scholl E.H."/>
            <person name="Wright F.A."/>
            <person name="Aitken M.D."/>
        </authorList>
    </citation>
    <scope>NUCLEOTIDE SEQUENCE [LARGE SCALE GENOMIC DNA]</scope>
    <source>
        <strain evidence="17">TR3.2</strain>
    </source>
</reference>
<dbReference type="InterPro" id="IPR003838">
    <property type="entry name" value="ABC3_permease_C"/>
</dbReference>
<evidence type="ECO:0000256" key="4">
    <source>
        <dbReference type="ARBA" id="ARBA00021907"/>
    </source>
</evidence>
<dbReference type="AlphaFoldDB" id="A0A1B1YS90"/>
<gene>
    <name evidence="16" type="ORF">PG2T_05415</name>
</gene>
<evidence type="ECO:0000256" key="12">
    <source>
        <dbReference type="PIRNR" id="PIRNR003097"/>
    </source>
</evidence>
<feature type="domain" description="ABC3 transporter permease C-terminal" evidence="14">
    <location>
        <begin position="179"/>
        <end position="294"/>
    </location>
</feature>
<dbReference type="InParanoid" id="A0A1B1YS90"/>
<keyword evidence="9 13" id="KW-1133">Transmembrane helix</keyword>
<keyword evidence="5 12" id="KW-1003">Cell membrane</keyword>
<keyword evidence="7 12" id="KW-0132">Cell division</keyword>